<protein>
    <submittedName>
        <fullName evidence="2">Uncharacterized protein</fullName>
    </submittedName>
</protein>
<sequence>MRCNSVSKADNKPQNYDLNKEEAKLQNHKEVNKEYSQSFEDKKINGKNLLKYSNKKFSENSLQNAESNSNYENTHKSYNGAPKEIFFGYMNSNLEMRKEYLKSYKDWPNFKKENIRLKYRNSIGYGIRNEREEQIKQKGVRRRNTTCNTTKDHPENDCSGNFIIKNYSSHYLSSKSQSKIPSDTENMLGFKYKYHIESLLPQEEDIREKFPIWNVEPGFNLKKDIFKKKDKNDDFNQNLLYNAFKKMPKSPNESSPSLKRERRTSSVSNASKVLTKFSKFFGKLKKKT</sequence>
<keyword evidence="3" id="KW-1185">Reference proteome</keyword>
<feature type="region of interest" description="Disordered" evidence="1">
    <location>
        <begin position="246"/>
        <end position="270"/>
    </location>
</feature>
<reference evidence="2 3" key="1">
    <citation type="journal article" date="2016" name="Mol. Biol. Evol.">
        <title>Genome-Wide Survey of Gut Fungi (Harpellales) Reveals the First Horizontally Transferred Ubiquitin Gene from a Mosquito Host.</title>
        <authorList>
            <person name="Wang Y."/>
            <person name="White M.M."/>
            <person name="Kvist S."/>
            <person name="Moncalvo J.M."/>
        </authorList>
    </citation>
    <scope>NUCLEOTIDE SEQUENCE [LARGE SCALE GENOMIC DNA]</scope>
    <source>
        <strain evidence="2 3">ALG-7-W6</strain>
    </source>
</reference>
<evidence type="ECO:0000313" key="2">
    <source>
        <dbReference type="EMBL" id="OLY81975.1"/>
    </source>
</evidence>
<name>A0A1R0GYP7_9FUNG</name>
<accession>A0A1R0GYP7</accession>
<evidence type="ECO:0000256" key="1">
    <source>
        <dbReference type="SAM" id="MobiDB-lite"/>
    </source>
</evidence>
<dbReference type="EMBL" id="LSSL01002030">
    <property type="protein sequence ID" value="OLY81975.1"/>
    <property type="molecule type" value="Genomic_DNA"/>
</dbReference>
<gene>
    <name evidence="2" type="ORF">AYI68_g3913</name>
</gene>
<proteinExistence type="predicted"/>
<feature type="region of interest" description="Disordered" evidence="1">
    <location>
        <begin position="1"/>
        <end position="22"/>
    </location>
</feature>
<feature type="compositionally biased region" description="Polar residues" evidence="1">
    <location>
        <begin position="1"/>
        <end position="17"/>
    </location>
</feature>
<comment type="caution">
    <text evidence="2">The sequence shown here is derived from an EMBL/GenBank/DDBJ whole genome shotgun (WGS) entry which is preliminary data.</text>
</comment>
<dbReference type="Proteomes" id="UP000187455">
    <property type="component" value="Unassembled WGS sequence"/>
</dbReference>
<dbReference type="AlphaFoldDB" id="A0A1R0GYP7"/>
<organism evidence="2 3">
    <name type="scientific">Smittium mucronatum</name>
    <dbReference type="NCBI Taxonomy" id="133383"/>
    <lineage>
        <taxon>Eukaryota</taxon>
        <taxon>Fungi</taxon>
        <taxon>Fungi incertae sedis</taxon>
        <taxon>Zoopagomycota</taxon>
        <taxon>Kickxellomycotina</taxon>
        <taxon>Harpellomycetes</taxon>
        <taxon>Harpellales</taxon>
        <taxon>Legeriomycetaceae</taxon>
        <taxon>Smittium</taxon>
    </lineage>
</organism>
<evidence type="ECO:0000313" key="3">
    <source>
        <dbReference type="Proteomes" id="UP000187455"/>
    </source>
</evidence>